<evidence type="ECO:0000256" key="3">
    <source>
        <dbReference type="ARBA" id="ARBA00010728"/>
    </source>
</evidence>
<dbReference type="EMBL" id="DTMQ01000004">
    <property type="protein sequence ID" value="HGE98523.1"/>
    <property type="molecule type" value="Genomic_DNA"/>
</dbReference>
<gene>
    <name evidence="19" type="ORF">ENX07_00370</name>
</gene>
<dbReference type="InterPro" id="IPR010978">
    <property type="entry name" value="tRNA-bd_arm"/>
</dbReference>
<evidence type="ECO:0000256" key="16">
    <source>
        <dbReference type="PIRSR" id="PIRSR001529-2"/>
    </source>
</evidence>
<dbReference type="PANTHER" id="PTHR43697">
    <property type="entry name" value="SERYL-TRNA SYNTHETASE"/>
    <property type="match status" value="1"/>
</dbReference>
<dbReference type="PIRSF" id="PIRSF001529">
    <property type="entry name" value="Ser-tRNA-synth_IIa"/>
    <property type="match status" value="1"/>
</dbReference>
<comment type="caution">
    <text evidence="19">The sequence shown here is derived from an EMBL/GenBank/DDBJ whole genome shotgun (WGS) entry which is preliminary data.</text>
</comment>
<dbReference type="PANTHER" id="PTHR43697:SF1">
    <property type="entry name" value="SERINE--TRNA LIGASE"/>
    <property type="match status" value="1"/>
</dbReference>
<evidence type="ECO:0000256" key="13">
    <source>
        <dbReference type="ARBA" id="ARBA00048823"/>
    </source>
</evidence>
<dbReference type="InterPro" id="IPR006195">
    <property type="entry name" value="aa-tRNA-synth_II"/>
</dbReference>
<comment type="catalytic activity">
    <reaction evidence="12">
        <text>tRNA(Sec) + L-serine + ATP = L-seryl-tRNA(Sec) + AMP + diphosphate + H(+)</text>
        <dbReference type="Rhea" id="RHEA:42580"/>
        <dbReference type="Rhea" id="RHEA-COMP:9742"/>
        <dbReference type="Rhea" id="RHEA-COMP:10128"/>
        <dbReference type="ChEBI" id="CHEBI:15378"/>
        <dbReference type="ChEBI" id="CHEBI:30616"/>
        <dbReference type="ChEBI" id="CHEBI:33019"/>
        <dbReference type="ChEBI" id="CHEBI:33384"/>
        <dbReference type="ChEBI" id="CHEBI:78442"/>
        <dbReference type="ChEBI" id="CHEBI:78533"/>
        <dbReference type="ChEBI" id="CHEBI:456215"/>
        <dbReference type="EC" id="6.1.1.11"/>
    </reaction>
</comment>
<keyword evidence="17" id="KW-0175">Coiled coil</keyword>
<evidence type="ECO:0000256" key="4">
    <source>
        <dbReference type="ARBA" id="ARBA00012840"/>
    </source>
</evidence>
<evidence type="ECO:0000256" key="12">
    <source>
        <dbReference type="ARBA" id="ARBA00047929"/>
    </source>
</evidence>
<evidence type="ECO:0000256" key="1">
    <source>
        <dbReference type="ARBA" id="ARBA00004496"/>
    </source>
</evidence>
<feature type="binding site" evidence="15">
    <location>
        <position position="255"/>
    </location>
    <ligand>
        <name>L-serine</name>
        <dbReference type="ChEBI" id="CHEBI:33384"/>
    </ligand>
</feature>
<evidence type="ECO:0000256" key="10">
    <source>
        <dbReference type="ARBA" id="ARBA00023146"/>
    </source>
</evidence>
<feature type="binding site" evidence="16">
    <location>
        <begin position="271"/>
        <end position="274"/>
    </location>
    <ligand>
        <name>ATP</name>
        <dbReference type="ChEBI" id="CHEBI:30616"/>
    </ligand>
</feature>
<evidence type="ECO:0000256" key="5">
    <source>
        <dbReference type="ARBA" id="ARBA00022490"/>
    </source>
</evidence>
<comment type="catalytic activity">
    <reaction evidence="13">
        <text>tRNA(Ser) + L-serine + ATP = L-seryl-tRNA(Ser) + AMP + diphosphate + H(+)</text>
        <dbReference type="Rhea" id="RHEA:12292"/>
        <dbReference type="Rhea" id="RHEA-COMP:9669"/>
        <dbReference type="Rhea" id="RHEA-COMP:9703"/>
        <dbReference type="ChEBI" id="CHEBI:15378"/>
        <dbReference type="ChEBI" id="CHEBI:30616"/>
        <dbReference type="ChEBI" id="CHEBI:33019"/>
        <dbReference type="ChEBI" id="CHEBI:33384"/>
        <dbReference type="ChEBI" id="CHEBI:78442"/>
        <dbReference type="ChEBI" id="CHEBI:78533"/>
        <dbReference type="ChEBI" id="CHEBI:456215"/>
        <dbReference type="EC" id="6.1.1.11"/>
    </reaction>
</comment>
<proteinExistence type="inferred from homology"/>
<evidence type="ECO:0000256" key="9">
    <source>
        <dbReference type="ARBA" id="ARBA00022917"/>
    </source>
</evidence>
<feature type="domain" description="Aminoacyl-transfer RNA synthetases class-II family profile" evidence="18">
    <location>
        <begin position="132"/>
        <end position="402"/>
    </location>
</feature>
<keyword evidence="6 19" id="KW-0436">Ligase</keyword>
<evidence type="ECO:0000256" key="7">
    <source>
        <dbReference type="ARBA" id="ARBA00022741"/>
    </source>
</evidence>
<comment type="pathway">
    <text evidence="2">Aminoacyl-tRNA biosynthesis; selenocysteinyl-tRNA(Sec) biosynthesis; L-seryl-tRNA(Sec) from L-serine and tRNA(Sec): step 1/1.</text>
</comment>
<name>A0A7C3UNC3_UNCW3</name>
<evidence type="ECO:0000256" key="11">
    <source>
        <dbReference type="ARBA" id="ARBA00039158"/>
    </source>
</evidence>
<dbReference type="InterPro" id="IPR045864">
    <property type="entry name" value="aa-tRNA-synth_II/BPL/LPL"/>
</dbReference>
<feature type="binding site" evidence="15">
    <location>
        <position position="375"/>
    </location>
    <ligand>
        <name>L-serine</name>
        <dbReference type="ChEBI" id="CHEBI:33384"/>
    </ligand>
</feature>
<dbReference type="InterPro" id="IPR042103">
    <property type="entry name" value="SerRS_1_N_sf"/>
</dbReference>
<comment type="similarity">
    <text evidence="3">Belongs to the class-II aminoacyl-tRNA synthetase family. Type-1 seryl-tRNA synthetase subfamily.</text>
</comment>
<organism evidence="19">
    <name type="scientific">candidate division WOR-3 bacterium</name>
    <dbReference type="NCBI Taxonomy" id="2052148"/>
    <lineage>
        <taxon>Bacteria</taxon>
        <taxon>Bacteria division WOR-3</taxon>
    </lineage>
</organism>
<dbReference type="SUPFAM" id="SSF55681">
    <property type="entry name" value="Class II aaRS and biotin synthetases"/>
    <property type="match status" value="1"/>
</dbReference>
<feature type="coiled-coil region" evidence="17">
    <location>
        <begin position="36"/>
        <end position="101"/>
    </location>
</feature>
<dbReference type="InterPro" id="IPR033729">
    <property type="entry name" value="SerRS_core"/>
</dbReference>
<evidence type="ECO:0000256" key="15">
    <source>
        <dbReference type="PIRSR" id="PIRSR001529-1"/>
    </source>
</evidence>
<accession>A0A7C3UNC3</accession>
<dbReference type="Pfam" id="PF00587">
    <property type="entry name" value="tRNA-synt_2b"/>
    <property type="match status" value="1"/>
</dbReference>
<dbReference type="GO" id="GO:0005737">
    <property type="term" value="C:cytoplasm"/>
    <property type="evidence" value="ECO:0007669"/>
    <property type="project" value="UniProtKB-SubCell"/>
</dbReference>
<keyword evidence="10" id="KW-0030">Aminoacyl-tRNA synthetase</keyword>
<keyword evidence="7" id="KW-0547">Nucleotide-binding</keyword>
<evidence type="ECO:0000256" key="14">
    <source>
        <dbReference type="NCBIfam" id="TIGR00414"/>
    </source>
</evidence>
<evidence type="ECO:0000313" key="19">
    <source>
        <dbReference type="EMBL" id="HGE98523.1"/>
    </source>
</evidence>
<keyword evidence="9" id="KW-0648">Protein biosynthesis</keyword>
<dbReference type="PROSITE" id="PS50862">
    <property type="entry name" value="AA_TRNA_LIGASE_II"/>
    <property type="match status" value="1"/>
</dbReference>
<evidence type="ECO:0000256" key="17">
    <source>
        <dbReference type="SAM" id="Coils"/>
    </source>
</evidence>
<keyword evidence="8 16" id="KW-0067">ATP-binding</keyword>
<evidence type="ECO:0000256" key="2">
    <source>
        <dbReference type="ARBA" id="ARBA00005045"/>
    </source>
</evidence>
<evidence type="ECO:0000256" key="6">
    <source>
        <dbReference type="ARBA" id="ARBA00022598"/>
    </source>
</evidence>
<dbReference type="NCBIfam" id="TIGR00414">
    <property type="entry name" value="serS"/>
    <property type="match status" value="1"/>
</dbReference>
<dbReference type="Gene3D" id="1.10.287.40">
    <property type="entry name" value="Serine-tRNA synthetase, tRNA binding domain"/>
    <property type="match status" value="1"/>
</dbReference>
<dbReference type="InterPro" id="IPR002314">
    <property type="entry name" value="aa-tRNA-synt_IIb"/>
</dbReference>
<dbReference type="AlphaFoldDB" id="A0A7C3UNC3"/>
<dbReference type="InterPro" id="IPR015866">
    <property type="entry name" value="Ser-tRNA-synth_1_N"/>
</dbReference>
<feature type="binding site" evidence="15">
    <location>
        <position position="224"/>
    </location>
    <ligand>
        <name>L-serine</name>
        <dbReference type="ChEBI" id="CHEBI:33384"/>
    </ligand>
</feature>
<dbReference type="InterPro" id="IPR002317">
    <property type="entry name" value="Ser-tRNA-ligase_type_1"/>
</dbReference>
<dbReference type="PRINTS" id="PR00981">
    <property type="entry name" value="TRNASYNTHSER"/>
</dbReference>
<dbReference type="EC" id="6.1.1.11" evidence="4 14"/>
<protein>
    <recommendedName>
        <fullName evidence="11 14">Serine--tRNA ligase</fullName>
        <ecNumber evidence="4 14">6.1.1.11</ecNumber>
    </recommendedName>
</protein>
<feature type="binding site" evidence="16">
    <location>
        <begin position="255"/>
        <end position="257"/>
    </location>
    <ligand>
        <name>ATP</name>
        <dbReference type="ChEBI" id="CHEBI:30616"/>
    </ligand>
</feature>
<dbReference type="GO" id="GO:0006434">
    <property type="term" value="P:seryl-tRNA aminoacylation"/>
    <property type="evidence" value="ECO:0007669"/>
    <property type="project" value="UniProtKB-UniRule"/>
</dbReference>
<evidence type="ECO:0000259" key="18">
    <source>
        <dbReference type="PROSITE" id="PS50862"/>
    </source>
</evidence>
<reference evidence="19" key="1">
    <citation type="journal article" date="2020" name="mSystems">
        <title>Genome- and Community-Level Interaction Insights into Carbon Utilization and Element Cycling Functions of Hydrothermarchaeota in Hydrothermal Sediment.</title>
        <authorList>
            <person name="Zhou Z."/>
            <person name="Liu Y."/>
            <person name="Xu W."/>
            <person name="Pan J."/>
            <person name="Luo Z.H."/>
            <person name="Li M."/>
        </authorList>
    </citation>
    <scope>NUCLEOTIDE SEQUENCE [LARGE SCALE GENOMIC DNA]</scope>
    <source>
        <strain evidence="19">SpSt-906</strain>
    </source>
</reference>
<dbReference type="Gene3D" id="3.30.930.10">
    <property type="entry name" value="Bira Bifunctional Protein, Domain 2"/>
    <property type="match status" value="1"/>
</dbReference>
<sequence>MDLKFIRDFPERAQEIVRRRRESVDILRILACDERRRELIRKRDERRRELNLLSERIGERIAKGEDATEEKENARRLSETIRELEGEIVNLEKEIASLLALCPNVILPDVGDEERIVKEWGEKPHFDFTPLPHYEIGERLGILDLRTASKIAGSRFILFRGKGAILERALINFCLDYHTKRHNYTEISLPYLNREECFFAAGDLPKLADDMYKIEGEPFYLIPTAEVPLVNLHRDSVLKEEELPKYYCAYSACFRREAGSYGQKIRGIIRVHQFDKVELVKFTKPEESEKELEMMVRDAEDILQELNLPYRIKLLSAWDMAFQSAKTYDIEVWASGVGEYLEVSSLSNCTDFQAKRSKTRLRRKDGRLEYVHILNGSGLAFPRLFIALVENYQRKDGKIVIPPPLQPYTGFDLIE</sequence>
<feature type="binding site" evidence="15">
    <location>
        <position position="278"/>
    </location>
    <ligand>
        <name>L-serine</name>
        <dbReference type="ChEBI" id="CHEBI:33384"/>
    </ligand>
</feature>
<dbReference type="Pfam" id="PF02403">
    <property type="entry name" value="Seryl_tRNA_N"/>
    <property type="match status" value="1"/>
</dbReference>
<dbReference type="GO" id="GO:0005524">
    <property type="term" value="F:ATP binding"/>
    <property type="evidence" value="ECO:0007669"/>
    <property type="project" value="UniProtKB-KW"/>
</dbReference>
<dbReference type="CDD" id="cd00770">
    <property type="entry name" value="SerRS_core"/>
    <property type="match status" value="1"/>
</dbReference>
<dbReference type="GO" id="GO:0004828">
    <property type="term" value="F:serine-tRNA ligase activity"/>
    <property type="evidence" value="ECO:0007669"/>
    <property type="project" value="UniProtKB-UniRule"/>
</dbReference>
<dbReference type="SUPFAM" id="SSF46589">
    <property type="entry name" value="tRNA-binding arm"/>
    <property type="match status" value="1"/>
</dbReference>
<evidence type="ECO:0000256" key="8">
    <source>
        <dbReference type="ARBA" id="ARBA00022840"/>
    </source>
</evidence>
<comment type="subcellular location">
    <subcellularLocation>
        <location evidence="1">Cytoplasm</location>
    </subcellularLocation>
</comment>
<keyword evidence="5" id="KW-0963">Cytoplasm</keyword>
<feature type="binding site" evidence="16">
    <location>
        <begin position="342"/>
        <end position="345"/>
    </location>
    <ligand>
        <name>ATP</name>
        <dbReference type="ChEBI" id="CHEBI:30616"/>
    </ligand>
</feature>